<accession>A0A0E9QH02</accession>
<dbReference type="EMBL" id="GBXM01092513">
    <property type="protein sequence ID" value="JAH16064.1"/>
    <property type="molecule type" value="Transcribed_RNA"/>
</dbReference>
<dbReference type="AlphaFoldDB" id="A0A0E9QH02"/>
<organism evidence="1">
    <name type="scientific">Anguilla anguilla</name>
    <name type="common">European freshwater eel</name>
    <name type="synonym">Muraena anguilla</name>
    <dbReference type="NCBI Taxonomy" id="7936"/>
    <lineage>
        <taxon>Eukaryota</taxon>
        <taxon>Metazoa</taxon>
        <taxon>Chordata</taxon>
        <taxon>Craniata</taxon>
        <taxon>Vertebrata</taxon>
        <taxon>Euteleostomi</taxon>
        <taxon>Actinopterygii</taxon>
        <taxon>Neopterygii</taxon>
        <taxon>Teleostei</taxon>
        <taxon>Anguilliformes</taxon>
        <taxon>Anguillidae</taxon>
        <taxon>Anguilla</taxon>
    </lineage>
</organism>
<reference evidence="1" key="2">
    <citation type="journal article" date="2015" name="Fish Shellfish Immunol.">
        <title>Early steps in the European eel (Anguilla anguilla)-Vibrio vulnificus interaction in the gills: Role of the RtxA13 toxin.</title>
        <authorList>
            <person name="Callol A."/>
            <person name="Pajuelo D."/>
            <person name="Ebbesson L."/>
            <person name="Teles M."/>
            <person name="MacKenzie S."/>
            <person name="Amaro C."/>
        </authorList>
    </citation>
    <scope>NUCLEOTIDE SEQUENCE</scope>
</reference>
<evidence type="ECO:0000313" key="1">
    <source>
        <dbReference type="EMBL" id="JAH16064.1"/>
    </source>
</evidence>
<reference evidence="1" key="1">
    <citation type="submission" date="2014-11" db="EMBL/GenBank/DDBJ databases">
        <authorList>
            <person name="Amaro Gonzalez C."/>
        </authorList>
    </citation>
    <scope>NUCLEOTIDE SEQUENCE</scope>
</reference>
<name>A0A0E9QH02_ANGAN</name>
<proteinExistence type="predicted"/>
<sequence length="63" mass="7035">MALGLSVPQHCRPSEMANALGPAVFTYPPKKGRRDGGRKRLAIYVNINTAEVITYKSLRFPEF</sequence>
<protein>
    <submittedName>
        <fullName evidence="1">Uncharacterized protein</fullName>
    </submittedName>
</protein>